<evidence type="ECO:0000313" key="9">
    <source>
        <dbReference type="Proteomes" id="UP001629249"/>
    </source>
</evidence>
<comment type="catalytic activity">
    <reaction evidence="1">
        <text>a 1,2-diacyl-sn-glycero-3-phosphocholine + H2O = a 1,2-diacyl-sn-glycero-3-phosphate + choline + H(+)</text>
        <dbReference type="Rhea" id="RHEA:14445"/>
        <dbReference type="ChEBI" id="CHEBI:15354"/>
        <dbReference type="ChEBI" id="CHEBI:15377"/>
        <dbReference type="ChEBI" id="CHEBI:15378"/>
        <dbReference type="ChEBI" id="CHEBI:57643"/>
        <dbReference type="ChEBI" id="CHEBI:58608"/>
        <dbReference type="EC" id="3.1.4.4"/>
    </reaction>
</comment>
<evidence type="ECO:0000256" key="1">
    <source>
        <dbReference type="ARBA" id="ARBA00000798"/>
    </source>
</evidence>
<dbReference type="InterPro" id="IPR001736">
    <property type="entry name" value="PLipase_D/transphosphatidylase"/>
</dbReference>
<dbReference type="CDD" id="cd09128">
    <property type="entry name" value="PLDc_unchar1_2"/>
    <property type="match status" value="1"/>
</dbReference>
<gene>
    <name evidence="8" type="ORF">PQR66_35775</name>
</gene>
<proteinExistence type="inferred from homology"/>
<evidence type="ECO:0000256" key="5">
    <source>
        <dbReference type="ARBA" id="ARBA00022963"/>
    </source>
</evidence>
<dbReference type="EC" id="3.1.4.4" evidence="3"/>
<evidence type="ECO:0000313" key="8">
    <source>
        <dbReference type="EMBL" id="MFL9888430.1"/>
    </source>
</evidence>
<feature type="domain" description="PLD phosphodiesterase" evidence="7">
    <location>
        <begin position="498"/>
        <end position="525"/>
    </location>
</feature>
<dbReference type="PANTHER" id="PTHR43856:SF1">
    <property type="entry name" value="MITOCHONDRIAL CARDIOLIPIN HYDROLASE"/>
    <property type="match status" value="1"/>
</dbReference>
<dbReference type="EMBL" id="JAQQFN010000040">
    <property type="protein sequence ID" value="MFL9888430.1"/>
    <property type="molecule type" value="Genomic_DNA"/>
</dbReference>
<evidence type="ECO:0000256" key="4">
    <source>
        <dbReference type="ARBA" id="ARBA00022801"/>
    </source>
</evidence>
<dbReference type="Proteomes" id="UP001629249">
    <property type="component" value="Unassembled WGS sequence"/>
</dbReference>
<comment type="similarity">
    <text evidence="2">Belongs to the phospholipase D family.</text>
</comment>
<dbReference type="Gene3D" id="3.30.870.10">
    <property type="entry name" value="Endonuclease Chain A"/>
    <property type="match status" value="2"/>
</dbReference>
<sequence length="562" mass="60872">MLTACAGIVSQSAIAPYTGGGAAARAPSSETGSEFAPIDIRAMLDAHAESFRHAGVLSVRSGLQWPASGGTATPAIVVTVMADQLATLQAALPKQIASVPVDVRAADAMESMQALDPARYSALAEARHELRQPYFADQVFFDKQGRPLANPPAPLLAFAASRPHKKEIPYTPAAGANLDPVTGQVTLVLHASPDAGWAELSKFIAGIRKELVVGMYDFTSAHILSAVEAALADNRKLTLTLDHPAKNPTADQTDEQTQTDLSTRLGERFAGTWALTNADPKAPVWIYPNAYHIKVAVREDDTFWLSSGNWNNSNQPEIDLTNVAAARKLAETSDRDWHVIVTNKALADTFRAFLQHDYTVSHDAITEAREQHMTIQGAGSAALEVPIEAFATGKAPHQFFAPKTLTASVTIQPLLTPDNYQPHVLTLIESTQQHFYMQTQYIHPGGRPDDAEHDALIAALKALIERDLDVRLITSQFQNDAWVEKLITAGVPSSVLRRQANVHNKGIVVDGNVVVVSSQNWSADGTLRNRDAGLIIHSAEAAAYFEQIFLHDWNYLASPVKS</sequence>
<keyword evidence="9" id="KW-1185">Reference proteome</keyword>
<evidence type="ECO:0000256" key="2">
    <source>
        <dbReference type="ARBA" id="ARBA00008664"/>
    </source>
</evidence>
<reference evidence="8 9" key="1">
    <citation type="journal article" date="2024" name="Chem. Sci.">
        <title>Discovery of megapolipeptins by genome mining of a Burkholderiales bacteria collection.</title>
        <authorList>
            <person name="Paulo B.S."/>
            <person name="Recchia M.J.J."/>
            <person name="Lee S."/>
            <person name="Fergusson C.H."/>
            <person name="Romanowski S.B."/>
            <person name="Hernandez A."/>
            <person name="Krull N."/>
            <person name="Liu D.Y."/>
            <person name="Cavanagh H."/>
            <person name="Bos A."/>
            <person name="Gray C.A."/>
            <person name="Murphy B.T."/>
            <person name="Linington R.G."/>
            <person name="Eustaquio A.S."/>
        </authorList>
    </citation>
    <scope>NUCLEOTIDE SEQUENCE [LARGE SCALE GENOMIC DNA]</scope>
    <source>
        <strain evidence="8 9">RL16-012-BIC-B</strain>
    </source>
</reference>
<dbReference type="RefSeq" id="WP_408334700.1">
    <property type="nucleotide sequence ID" value="NZ_JAQQFH010000046.1"/>
</dbReference>
<keyword evidence="4" id="KW-0378">Hydrolase</keyword>
<protein>
    <recommendedName>
        <fullName evidence="3">phospholipase D</fullName>
        <ecNumber evidence="3">3.1.4.4</ecNumber>
    </recommendedName>
</protein>
<comment type="caution">
    <text evidence="8">The sequence shown here is derived from an EMBL/GenBank/DDBJ whole genome shotgun (WGS) entry which is preliminary data.</text>
</comment>
<accession>A0ABW9A007</accession>
<evidence type="ECO:0000259" key="7">
    <source>
        <dbReference type="PROSITE" id="PS50035"/>
    </source>
</evidence>
<keyword evidence="6" id="KW-0443">Lipid metabolism</keyword>
<evidence type="ECO:0000256" key="6">
    <source>
        <dbReference type="ARBA" id="ARBA00023098"/>
    </source>
</evidence>
<dbReference type="PROSITE" id="PS50035">
    <property type="entry name" value="PLD"/>
    <property type="match status" value="1"/>
</dbReference>
<dbReference type="InterPro" id="IPR025202">
    <property type="entry name" value="PLD-like_dom"/>
</dbReference>
<organism evidence="8 9">
    <name type="scientific">Paraburkholderia agricolaris</name>
    <dbReference type="NCBI Taxonomy" id="2152888"/>
    <lineage>
        <taxon>Bacteria</taxon>
        <taxon>Pseudomonadati</taxon>
        <taxon>Pseudomonadota</taxon>
        <taxon>Betaproteobacteria</taxon>
        <taxon>Burkholderiales</taxon>
        <taxon>Burkholderiaceae</taxon>
        <taxon>Paraburkholderia</taxon>
    </lineage>
</organism>
<dbReference type="PANTHER" id="PTHR43856">
    <property type="entry name" value="CARDIOLIPIN HYDROLASE"/>
    <property type="match status" value="1"/>
</dbReference>
<keyword evidence="5" id="KW-0442">Lipid degradation</keyword>
<dbReference type="SUPFAM" id="SSF56024">
    <property type="entry name" value="Phospholipase D/nuclease"/>
    <property type="match status" value="2"/>
</dbReference>
<dbReference type="Pfam" id="PF13091">
    <property type="entry name" value="PLDc_2"/>
    <property type="match status" value="1"/>
</dbReference>
<evidence type="ECO:0000256" key="3">
    <source>
        <dbReference type="ARBA" id="ARBA00012027"/>
    </source>
</evidence>
<dbReference type="InterPro" id="IPR051406">
    <property type="entry name" value="PLD_domain"/>
</dbReference>
<name>A0ABW9A007_9BURK</name>